<dbReference type="NCBIfam" id="TIGR01451">
    <property type="entry name" value="B_ant_repeat"/>
    <property type="match status" value="4"/>
</dbReference>
<feature type="domain" description="DUF11" evidence="2">
    <location>
        <begin position="334"/>
        <end position="447"/>
    </location>
</feature>
<evidence type="ECO:0000256" key="1">
    <source>
        <dbReference type="SAM" id="MobiDB-lite"/>
    </source>
</evidence>
<feature type="domain" description="DUF11" evidence="2">
    <location>
        <begin position="454"/>
        <end position="550"/>
    </location>
</feature>
<accession>A0A3B0RZI0</accession>
<dbReference type="InterPro" id="IPR013783">
    <property type="entry name" value="Ig-like_fold"/>
</dbReference>
<organism evidence="3">
    <name type="scientific">hydrothermal vent metagenome</name>
    <dbReference type="NCBI Taxonomy" id="652676"/>
    <lineage>
        <taxon>unclassified sequences</taxon>
        <taxon>metagenomes</taxon>
        <taxon>ecological metagenomes</taxon>
    </lineage>
</organism>
<dbReference type="Gene3D" id="2.60.40.10">
    <property type="entry name" value="Immunoglobulins"/>
    <property type="match status" value="3"/>
</dbReference>
<feature type="compositionally biased region" description="Polar residues" evidence="1">
    <location>
        <begin position="431"/>
        <end position="443"/>
    </location>
</feature>
<evidence type="ECO:0000313" key="3">
    <source>
        <dbReference type="EMBL" id="VAV99000.1"/>
    </source>
</evidence>
<dbReference type="AlphaFoldDB" id="A0A3B0RZI0"/>
<dbReference type="PANTHER" id="PTHR34819">
    <property type="entry name" value="LARGE CYSTEINE-RICH PERIPLASMIC PROTEIN OMCB"/>
    <property type="match status" value="1"/>
</dbReference>
<dbReference type="InterPro" id="IPR051172">
    <property type="entry name" value="Chlamydia_OmcB"/>
</dbReference>
<dbReference type="Pfam" id="PF01345">
    <property type="entry name" value="DUF11"/>
    <property type="match status" value="5"/>
</dbReference>
<protein>
    <submittedName>
        <fullName evidence="3">Internalin, putative</fullName>
    </submittedName>
</protein>
<dbReference type="Gene3D" id="2.60.40.1170">
    <property type="entry name" value="Mu homology domain, subdomain B"/>
    <property type="match status" value="1"/>
</dbReference>
<dbReference type="Gene3D" id="2.60.40.3080">
    <property type="match status" value="1"/>
</dbReference>
<feature type="domain" description="DUF11" evidence="2">
    <location>
        <begin position="92"/>
        <end position="206"/>
    </location>
</feature>
<dbReference type="EMBL" id="UOEK01000152">
    <property type="protein sequence ID" value="VAV99000.1"/>
    <property type="molecule type" value="Genomic_DNA"/>
</dbReference>
<name>A0A3B0RZI0_9ZZZZ</name>
<feature type="non-terminal residue" evidence="3">
    <location>
        <position position="1"/>
    </location>
</feature>
<proteinExistence type="predicted"/>
<evidence type="ECO:0000259" key="2">
    <source>
        <dbReference type="Pfam" id="PF01345"/>
    </source>
</evidence>
<dbReference type="PANTHER" id="PTHR34819:SF3">
    <property type="entry name" value="CELL SURFACE PROTEIN"/>
    <property type="match status" value="1"/>
</dbReference>
<feature type="non-terminal residue" evidence="3">
    <location>
        <position position="552"/>
    </location>
</feature>
<dbReference type="InterPro" id="IPR001434">
    <property type="entry name" value="OmcB-like_DUF11"/>
</dbReference>
<feature type="domain" description="DUF11" evidence="2">
    <location>
        <begin position="2"/>
        <end position="85"/>
    </location>
</feature>
<sequence>STGVQVTDALPVGVTFASAAATQGTYNAGTGIWTVGTLASSATVTLTVVATVDAGTVGNTIVNTATKSGGSGLDVDAMNNTASASLTVRGADLAISKTIDNATPNPGDMITYTVTAINSGPTNATGVAISDGLPPGLTLVSASATNGSYVGSTWTVGALPTGASAILTIIATVDAGTAGSDIVNTASVLSNDLVDPVAGNNSASAQLRVPLVDIAVTKTTNNATPLPGDTFTYTVAATNIGPDTATGVTVDDVIPAALTLTGVSATQGSYTADTWSVGSLASGATETIIFTVSVPAGTPGGAVTNTAAVSGVNETESSTANNSASAVVTIAQSDISITKTVDVAAPNPGDAVTYTVTVTNNGPDAGTGVVVADSLPNGVTETASSASQGSFTDPTWTVGALVSGASATLTIDATVDAGTAGTTQTNTATGSSDQADPNPSNNVAGADIAVPAVDLAITKTVNNGAPNPGDMITYTVSVTNNGPDTATAVTVADTVPSGVTFVSASPSQGSYASGVWTVGTITNGGNATLTIGATVDVGTAGTTISNTASLLS</sequence>
<feature type="region of interest" description="Disordered" evidence="1">
    <location>
        <begin position="422"/>
        <end position="445"/>
    </location>
</feature>
<reference evidence="3" key="1">
    <citation type="submission" date="2018-06" db="EMBL/GenBank/DDBJ databases">
        <authorList>
            <person name="Zhirakovskaya E."/>
        </authorList>
    </citation>
    <scope>NUCLEOTIDE SEQUENCE</scope>
</reference>
<feature type="domain" description="DUF11" evidence="2">
    <location>
        <begin position="213"/>
        <end position="328"/>
    </location>
</feature>
<dbReference type="InterPro" id="IPR047589">
    <property type="entry name" value="DUF11_rpt"/>
</dbReference>
<gene>
    <name evidence="3" type="ORF">MNBD_ACTINO02-698</name>
</gene>